<sequence>MILPAKSISSKSSSLRHTCAVIGGGIAGLSCAHHLSDSFAVTLFDTGRLRPGGRASSRLPGDPAKKDDLGEHHHISKCVVDHAAQVLFVPDHEARFAEFSRQVKDWERIGVVTRFPEGSLYNIYSRSSTKKCIELEPFVGQPAYFGSSTMGIASISNALAETSNFEIQQNVWVSPSNGARYMPKTRQWKVTASGKVLGYFDRLIVAHNGKCADRLMSKTPAKAIHDLLRVNFAPSVPQHGGKRMTLNSIYSLTIALPKNSAIAACLPANFLGGFIQNDKALRFLSCQSRKYESMEKDVEIWTILSSSNFAKSHKAPQEFLPNEVVEEVTLLLIEALESLFGVTVGSIKPIERRLQLWGAGVPLNTWENGKGFLYDAESAVGVCGDWLLDSSIAGAWTSGRLLADHLKTKEAVSAGFDGTFVASQGASNTGIAAINEKFR</sequence>
<reference evidence="1 2" key="1">
    <citation type="journal article" date="2008" name="Nature">
        <title>The Phaeodactylum genome reveals the evolutionary history of diatom genomes.</title>
        <authorList>
            <person name="Bowler C."/>
            <person name="Allen A.E."/>
            <person name="Badger J.H."/>
            <person name="Grimwood J."/>
            <person name="Jabbari K."/>
            <person name="Kuo A."/>
            <person name="Maheswari U."/>
            <person name="Martens C."/>
            <person name="Maumus F."/>
            <person name="Otillar R.P."/>
            <person name="Rayko E."/>
            <person name="Salamov A."/>
            <person name="Vandepoele K."/>
            <person name="Beszteri B."/>
            <person name="Gruber A."/>
            <person name="Heijde M."/>
            <person name="Katinka M."/>
            <person name="Mock T."/>
            <person name="Valentin K."/>
            <person name="Verret F."/>
            <person name="Berges J.A."/>
            <person name="Brownlee C."/>
            <person name="Cadoret J.P."/>
            <person name="Chiovitti A."/>
            <person name="Choi C.J."/>
            <person name="Coesel S."/>
            <person name="De Martino A."/>
            <person name="Detter J.C."/>
            <person name="Durkin C."/>
            <person name="Falciatore A."/>
            <person name="Fournet J."/>
            <person name="Haruta M."/>
            <person name="Huysman M.J."/>
            <person name="Jenkins B.D."/>
            <person name="Jiroutova K."/>
            <person name="Jorgensen R.E."/>
            <person name="Joubert Y."/>
            <person name="Kaplan A."/>
            <person name="Kroger N."/>
            <person name="Kroth P.G."/>
            <person name="La Roche J."/>
            <person name="Lindquist E."/>
            <person name="Lommer M."/>
            <person name="Martin-Jezequel V."/>
            <person name="Lopez P.J."/>
            <person name="Lucas S."/>
            <person name="Mangogna M."/>
            <person name="McGinnis K."/>
            <person name="Medlin L.K."/>
            <person name="Montsant A."/>
            <person name="Oudot-Le Secq M.P."/>
            <person name="Napoli C."/>
            <person name="Obornik M."/>
            <person name="Parker M.S."/>
            <person name="Petit J.L."/>
            <person name="Porcel B.M."/>
            <person name="Poulsen N."/>
            <person name="Robison M."/>
            <person name="Rychlewski L."/>
            <person name="Rynearson T.A."/>
            <person name="Schmutz J."/>
            <person name="Shapiro H."/>
            <person name="Siaut M."/>
            <person name="Stanley M."/>
            <person name="Sussman M.R."/>
            <person name="Taylor A.R."/>
            <person name="Vardi A."/>
            <person name="von Dassow P."/>
            <person name="Vyverman W."/>
            <person name="Willis A."/>
            <person name="Wyrwicz L.S."/>
            <person name="Rokhsar D.S."/>
            <person name="Weissenbach J."/>
            <person name="Armbrust E.V."/>
            <person name="Green B.R."/>
            <person name="Van de Peer Y."/>
            <person name="Grigoriev I.V."/>
        </authorList>
    </citation>
    <scope>NUCLEOTIDE SEQUENCE [LARGE SCALE GENOMIC DNA]</scope>
    <source>
        <strain evidence="1 2">CCAP 1055/1</strain>
    </source>
</reference>
<dbReference type="Gene3D" id="3.50.50.60">
    <property type="entry name" value="FAD/NAD(P)-binding domain"/>
    <property type="match status" value="1"/>
</dbReference>
<gene>
    <name evidence="1" type="ORF">PHATRDRAFT_39046</name>
</gene>
<evidence type="ECO:0000313" key="1">
    <source>
        <dbReference type="EMBL" id="EEC45396.1"/>
    </source>
</evidence>
<dbReference type="PROSITE" id="PS51257">
    <property type="entry name" value="PROKAR_LIPOPROTEIN"/>
    <property type="match status" value="1"/>
</dbReference>
<dbReference type="Proteomes" id="UP000000759">
    <property type="component" value="Chromosome 18"/>
</dbReference>
<dbReference type="HOGENOM" id="CLU_036034_2_1_1"/>
<dbReference type="GeneID" id="7194726"/>
<keyword evidence="2" id="KW-1185">Reference proteome</keyword>
<evidence type="ECO:0000313" key="2">
    <source>
        <dbReference type="Proteomes" id="UP000000759"/>
    </source>
</evidence>
<dbReference type="Pfam" id="PF13450">
    <property type="entry name" value="NAD_binding_8"/>
    <property type="match status" value="1"/>
</dbReference>
<name>B7G7N7_PHATC</name>
<dbReference type="OrthoDB" id="417877at2759"/>
<dbReference type="EMBL" id="CM000620">
    <property type="protein sequence ID" value="EEC45396.1"/>
    <property type="molecule type" value="Genomic_DNA"/>
</dbReference>
<protein>
    <submittedName>
        <fullName evidence="1">FAD dependent oxidoreductase</fullName>
    </submittedName>
</protein>
<dbReference type="PaxDb" id="2850-Phatr39046"/>
<organism evidence="1 2">
    <name type="scientific">Phaeodactylum tricornutum (strain CCAP 1055/1)</name>
    <dbReference type="NCBI Taxonomy" id="556484"/>
    <lineage>
        <taxon>Eukaryota</taxon>
        <taxon>Sar</taxon>
        <taxon>Stramenopiles</taxon>
        <taxon>Ochrophyta</taxon>
        <taxon>Bacillariophyta</taxon>
        <taxon>Bacillariophyceae</taxon>
        <taxon>Bacillariophycidae</taxon>
        <taxon>Naviculales</taxon>
        <taxon>Phaeodactylaceae</taxon>
        <taxon>Phaeodactylum</taxon>
    </lineage>
</organism>
<reference evidence="2" key="2">
    <citation type="submission" date="2008-08" db="EMBL/GenBank/DDBJ databases">
        <authorList>
            <consortium name="Diatom Consortium"/>
            <person name="Grigoriev I."/>
            <person name="Grimwood J."/>
            <person name="Kuo A."/>
            <person name="Otillar R.P."/>
            <person name="Salamov A."/>
            <person name="Detter J.C."/>
            <person name="Lindquist E."/>
            <person name="Shapiro H."/>
            <person name="Lucas S."/>
            <person name="Glavina del Rio T."/>
            <person name="Pitluck S."/>
            <person name="Rokhsar D."/>
            <person name="Bowler C."/>
        </authorList>
    </citation>
    <scope>GENOME REANNOTATION</scope>
    <source>
        <strain evidence="2">CCAP 1055/1</strain>
    </source>
</reference>
<dbReference type="SUPFAM" id="SSF51905">
    <property type="entry name" value="FAD/NAD(P)-binding domain"/>
    <property type="match status" value="1"/>
</dbReference>
<dbReference type="KEGG" id="pti:PHATRDRAFT_39046"/>
<dbReference type="InParanoid" id="B7G7N7"/>
<dbReference type="AlphaFoldDB" id="B7G7N7"/>
<dbReference type="RefSeq" id="XP_002183178.1">
    <property type="nucleotide sequence ID" value="XM_002183142.1"/>
</dbReference>
<dbReference type="PANTHER" id="PTHR16128">
    <property type="entry name" value="FAD/NAD(P)-BINDING OXIDOREDUCTASE FAMILY PROTEIN"/>
    <property type="match status" value="1"/>
</dbReference>
<dbReference type="PANTHER" id="PTHR16128:SF5">
    <property type="entry name" value="FAD_NAD(P)-BINDING OXIDOREDUCTASE FAMILY PROTEIN"/>
    <property type="match status" value="1"/>
</dbReference>
<dbReference type="Gene3D" id="3.90.660.10">
    <property type="match status" value="1"/>
</dbReference>
<dbReference type="eggNOG" id="ENOG502QQW4">
    <property type="taxonomic scope" value="Eukaryota"/>
</dbReference>
<proteinExistence type="predicted"/>
<dbReference type="InterPro" id="IPR036188">
    <property type="entry name" value="FAD/NAD-bd_sf"/>
</dbReference>
<accession>B7G7N7</accession>